<sequence>MLEPRLPKYDWGMKVKTLIDLYNDGSYPDMPDEGLLVGVGTVGEIVQVGQHTDTNTPIYLIEFNERLVVGCLEEEIQPL</sequence>
<dbReference type="InterPro" id="IPR007415">
    <property type="entry name" value="Nitrogenase_MoFe_mat_NifZ"/>
</dbReference>
<organism evidence="3 4">
    <name type="scientific">Xanthobacter aminoxidans</name>
    <dbReference type="NCBI Taxonomy" id="186280"/>
    <lineage>
        <taxon>Bacteria</taxon>
        <taxon>Pseudomonadati</taxon>
        <taxon>Pseudomonadota</taxon>
        <taxon>Alphaproteobacteria</taxon>
        <taxon>Hyphomicrobiales</taxon>
        <taxon>Xanthobacteraceae</taxon>
        <taxon>Xanthobacter</taxon>
    </lineage>
</organism>
<protein>
    <submittedName>
        <fullName evidence="3">Nitrogen fixation protein NifZ</fullName>
    </submittedName>
</protein>
<dbReference type="EMBL" id="JBAFUR010000013">
    <property type="protein sequence ID" value="MFG1255646.1"/>
    <property type="molecule type" value="Genomic_DNA"/>
</dbReference>
<evidence type="ECO:0000313" key="4">
    <source>
        <dbReference type="Proteomes" id="UP001604043"/>
    </source>
</evidence>
<keyword evidence="2" id="KW-0535">Nitrogen fixation</keyword>
<accession>A0ABW6ZP54</accession>
<proteinExistence type="inferred from homology"/>
<keyword evidence="4" id="KW-1185">Reference proteome</keyword>
<evidence type="ECO:0000256" key="2">
    <source>
        <dbReference type="ARBA" id="ARBA00023231"/>
    </source>
</evidence>
<name>A0ABW6ZP54_9HYPH</name>
<dbReference type="Pfam" id="PF04319">
    <property type="entry name" value="NifZ"/>
    <property type="match status" value="1"/>
</dbReference>
<comment type="similarity">
    <text evidence="1">Belongs to the NifZ family.</text>
</comment>
<evidence type="ECO:0000313" key="3">
    <source>
        <dbReference type="EMBL" id="MFG1255646.1"/>
    </source>
</evidence>
<dbReference type="RefSeq" id="WP_024281045.1">
    <property type="nucleotide sequence ID" value="NZ_JAMJXC010000030.1"/>
</dbReference>
<evidence type="ECO:0000256" key="1">
    <source>
        <dbReference type="ARBA" id="ARBA00008027"/>
    </source>
</evidence>
<reference evidence="3 4" key="1">
    <citation type="submission" date="2024-02" db="EMBL/GenBank/DDBJ databases">
        <title>Expansion and revision of Xanthobacter and proposal of Roseixanthobacter gen. nov.</title>
        <authorList>
            <person name="Soltysiak M.P.M."/>
            <person name="Jalihal A."/>
            <person name="Ory A."/>
            <person name="Chrisophersen C."/>
            <person name="Lee A.D."/>
            <person name="Boulton J."/>
            <person name="Springer M."/>
        </authorList>
    </citation>
    <scope>NUCLEOTIDE SEQUENCE [LARGE SCALE GENOMIC DNA]</scope>
    <source>
        <strain evidence="3 4">CB5</strain>
    </source>
</reference>
<comment type="caution">
    <text evidence="3">The sequence shown here is derived from an EMBL/GenBank/DDBJ whole genome shotgun (WGS) entry which is preliminary data.</text>
</comment>
<gene>
    <name evidence="3" type="ORF">V5F30_25765</name>
</gene>
<dbReference type="Proteomes" id="UP001604043">
    <property type="component" value="Unassembled WGS sequence"/>
</dbReference>